<evidence type="ECO:0000259" key="6">
    <source>
        <dbReference type="PROSITE" id="PS51194"/>
    </source>
</evidence>
<keyword evidence="8" id="KW-1185">Reference proteome</keyword>
<evidence type="ECO:0000256" key="2">
    <source>
        <dbReference type="ARBA" id="ARBA00022801"/>
    </source>
</evidence>
<feature type="compositionally biased region" description="Low complexity" evidence="4">
    <location>
        <begin position="473"/>
        <end position="498"/>
    </location>
</feature>
<feature type="compositionally biased region" description="Basic residues" evidence="4">
    <location>
        <begin position="144"/>
        <end position="159"/>
    </location>
</feature>
<dbReference type="SUPFAM" id="SSF52540">
    <property type="entry name" value="P-loop containing nucleoside triphosphate hydrolases"/>
    <property type="match status" value="2"/>
</dbReference>
<reference evidence="7 8" key="1">
    <citation type="submission" date="2021-12" db="EMBL/GenBank/DDBJ databases">
        <title>High titer production of polyol ester of fatty acids by Rhodotorula paludigena BS15 towards product separation-free biomass refinery.</title>
        <authorList>
            <person name="Mano J."/>
            <person name="Ono H."/>
            <person name="Tanaka T."/>
            <person name="Naito K."/>
            <person name="Sushida H."/>
            <person name="Ike M."/>
            <person name="Tokuyasu K."/>
            <person name="Kitaoka M."/>
        </authorList>
    </citation>
    <scope>NUCLEOTIDE SEQUENCE [LARGE SCALE GENOMIC DNA]</scope>
    <source>
        <strain evidence="7 8">BS15</strain>
    </source>
</reference>
<dbReference type="Gene3D" id="3.40.50.10810">
    <property type="entry name" value="Tandem AAA-ATPase domain"/>
    <property type="match status" value="1"/>
</dbReference>
<feature type="region of interest" description="Disordered" evidence="4">
    <location>
        <begin position="890"/>
        <end position="920"/>
    </location>
</feature>
<feature type="compositionally biased region" description="Basic and acidic residues" evidence="4">
    <location>
        <begin position="38"/>
        <end position="47"/>
    </location>
</feature>
<dbReference type="InterPro" id="IPR001650">
    <property type="entry name" value="Helicase_C-like"/>
</dbReference>
<evidence type="ECO:0000256" key="1">
    <source>
        <dbReference type="ARBA" id="ARBA00022741"/>
    </source>
</evidence>
<feature type="compositionally biased region" description="Basic and acidic residues" evidence="4">
    <location>
        <begin position="61"/>
        <end position="74"/>
    </location>
</feature>
<dbReference type="InterPro" id="IPR000330">
    <property type="entry name" value="SNF2_N"/>
</dbReference>
<dbReference type="Proteomes" id="UP001342314">
    <property type="component" value="Unassembled WGS sequence"/>
</dbReference>
<dbReference type="CDD" id="cd18793">
    <property type="entry name" value="SF2_C_SNF"/>
    <property type="match status" value="1"/>
</dbReference>
<dbReference type="InterPro" id="IPR049730">
    <property type="entry name" value="SNF2/RAD54-like_C"/>
</dbReference>
<name>A0AAV5GGS3_9BASI</name>
<dbReference type="PANTHER" id="PTHR10799">
    <property type="entry name" value="SNF2/RAD54 HELICASE FAMILY"/>
    <property type="match status" value="1"/>
</dbReference>
<evidence type="ECO:0000313" key="7">
    <source>
        <dbReference type="EMBL" id="GJN88945.1"/>
    </source>
</evidence>
<feature type="region of interest" description="Disordered" evidence="4">
    <location>
        <begin position="473"/>
        <end position="562"/>
    </location>
</feature>
<feature type="domain" description="Helicase C-terminal" evidence="6">
    <location>
        <begin position="641"/>
        <end position="803"/>
    </location>
</feature>
<feature type="compositionally biased region" description="Polar residues" evidence="4">
    <location>
        <begin position="7"/>
        <end position="21"/>
    </location>
</feature>
<dbReference type="InterPro" id="IPR038718">
    <property type="entry name" value="SNF2-like_sf"/>
</dbReference>
<feature type="domain" description="Helicase ATP-binding" evidence="5">
    <location>
        <begin position="193"/>
        <end position="374"/>
    </location>
</feature>
<sequence length="920" mass="101505">MAKKSRSTSGTPSKVETITLESDTDDVAAATTANGQHSDGDGDDNVKLVDGSDAGSPSAVKAHDEAEYKPDSPKQKRVAAPADDGDAARQKFMRAQIAKVISKAHAYTKVLEEFRERARAAAGEQAEDDANEDDVGDNASPDGKRKRGKNVNGRKKKKLGKNDVPPLKLPQSKLVSGGTLKDYQLEGMNWMIQRYLYDLGGGILADEMGTGKTLQTISFLAFLYEHIHKPERPDKDKPSIVVMPKAVLDNWANEFAPELPVLVYRGTKEERAELRRKHLRLKGLTPQQLPYKRTKPYPIILITYEILRRDIDWFKLLEYDLIACDEAHKVKNSKGKSLAALRQIKGNFRLLLTGTPLQNSLHELFSLLSFVLPKVFDDEDSFIRSFQFDSITGSDAERLSSQDEMTLLVTQLQEILQPFMLRRRKKDVVHNLPLKKEYVLKAPITVQQKLLLDAAKESTDALRVAMAELHLRSATPSTAPTSPAALSPAPSETGSSRGSRQKGKRGREIIDLSLLEDGEDEAASSAAGENSPRRTRPRHAKASAAASVQSYSDQVDAADDDEFEEELVRKAEQEERAREKALLEKLAADQKRGGPLKQKNARLSSQMTNLRQIANHPFIKVPPTGDEVTEDVVNYSGKMMLLDRILPELIARGHKVLIFSQFTEMLDILQDYLALREMIHYRLDGGFHKIEGIQEHIDDFNTSPCGPDEANVFLVSTKAGGVGINLIGADTVILFDSDWNPQNDLQAMDRAHRIGQTKPVLVYRLVSDQTVDEVVLRSATKKRKLERVVLGADTLAGDAKDLLDSARGGNKGKGRKNGAKDEMLEELMKQVLSVEGQEVTLAGAGAEILTDEQLEALLDRSDSAMQSNASSERGKGTTIAGFEVVETVDEETVQEKNRLADLLGESTTASAETSDADDDE</sequence>
<accession>A0AAV5GGS3</accession>
<evidence type="ECO:0000259" key="5">
    <source>
        <dbReference type="PROSITE" id="PS51192"/>
    </source>
</evidence>
<keyword evidence="3" id="KW-0067">ATP-binding</keyword>
<dbReference type="Gene3D" id="3.40.50.300">
    <property type="entry name" value="P-loop containing nucleotide triphosphate hydrolases"/>
    <property type="match status" value="1"/>
</dbReference>
<keyword evidence="1" id="KW-0547">Nucleotide-binding</keyword>
<protein>
    <submittedName>
        <fullName evidence="7">Uncharacterized protein</fullName>
    </submittedName>
</protein>
<feature type="compositionally biased region" description="Acidic residues" evidence="4">
    <location>
        <begin position="125"/>
        <end position="136"/>
    </location>
</feature>
<dbReference type="InterPro" id="IPR014001">
    <property type="entry name" value="Helicase_ATP-bd"/>
</dbReference>
<proteinExistence type="predicted"/>
<evidence type="ECO:0000256" key="3">
    <source>
        <dbReference type="ARBA" id="ARBA00022840"/>
    </source>
</evidence>
<keyword evidence="2" id="KW-0378">Hydrolase</keyword>
<feature type="region of interest" description="Disordered" evidence="4">
    <location>
        <begin position="121"/>
        <end position="171"/>
    </location>
</feature>
<organism evidence="7 8">
    <name type="scientific">Rhodotorula paludigena</name>
    <dbReference type="NCBI Taxonomy" id="86838"/>
    <lineage>
        <taxon>Eukaryota</taxon>
        <taxon>Fungi</taxon>
        <taxon>Dikarya</taxon>
        <taxon>Basidiomycota</taxon>
        <taxon>Pucciniomycotina</taxon>
        <taxon>Microbotryomycetes</taxon>
        <taxon>Sporidiobolales</taxon>
        <taxon>Sporidiobolaceae</taxon>
        <taxon>Rhodotorula</taxon>
    </lineage>
</organism>
<dbReference type="PROSITE" id="PS51194">
    <property type="entry name" value="HELICASE_CTER"/>
    <property type="match status" value="1"/>
</dbReference>
<evidence type="ECO:0000313" key="8">
    <source>
        <dbReference type="Proteomes" id="UP001342314"/>
    </source>
</evidence>
<dbReference type="AlphaFoldDB" id="A0AAV5GGS3"/>
<feature type="region of interest" description="Disordered" evidence="4">
    <location>
        <begin position="1"/>
        <end position="87"/>
    </location>
</feature>
<evidence type="ECO:0000256" key="4">
    <source>
        <dbReference type="SAM" id="MobiDB-lite"/>
    </source>
</evidence>
<dbReference type="EMBL" id="BQKY01000004">
    <property type="protein sequence ID" value="GJN88945.1"/>
    <property type="molecule type" value="Genomic_DNA"/>
</dbReference>
<dbReference type="SMART" id="SM00487">
    <property type="entry name" value="DEXDc"/>
    <property type="match status" value="1"/>
</dbReference>
<dbReference type="Pfam" id="PF00176">
    <property type="entry name" value="SNF2-rel_dom"/>
    <property type="match status" value="1"/>
</dbReference>
<dbReference type="GO" id="GO:0016787">
    <property type="term" value="F:hydrolase activity"/>
    <property type="evidence" value="ECO:0007669"/>
    <property type="project" value="UniProtKB-KW"/>
</dbReference>
<dbReference type="InterPro" id="IPR027417">
    <property type="entry name" value="P-loop_NTPase"/>
</dbReference>
<dbReference type="SMART" id="SM00490">
    <property type="entry name" value="HELICc"/>
    <property type="match status" value="1"/>
</dbReference>
<comment type="caution">
    <text evidence="7">The sequence shown here is derived from an EMBL/GenBank/DDBJ whole genome shotgun (WGS) entry which is preliminary data.</text>
</comment>
<dbReference type="GO" id="GO:0005524">
    <property type="term" value="F:ATP binding"/>
    <property type="evidence" value="ECO:0007669"/>
    <property type="project" value="InterPro"/>
</dbReference>
<dbReference type="Pfam" id="PF00271">
    <property type="entry name" value="Helicase_C"/>
    <property type="match status" value="1"/>
</dbReference>
<gene>
    <name evidence="7" type="ORF">Rhopal_001916-T1</name>
</gene>
<dbReference type="PROSITE" id="PS51192">
    <property type="entry name" value="HELICASE_ATP_BIND_1"/>
    <property type="match status" value="1"/>
</dbReference>